<dbReference type="InterPro" id="IPR013762">
    <property type="entry name" value="Integrase-like_cat_sf"/>
</dbReference>
<keyword evidence="1" id="KW-0233">DNA recombination</keyword>
<evidence type="ECO:0000259" key="2">
    <source>
        <dbReference type="PROSITE" id="PS51898"/>
    </source>
</evidence>
<accession>A0A9N9EAH1</accession>
<feature type="domain" description="Tyr recombinase" evidence="2">
    <location>
        <begin position="1"/>
        <end position="146"/>
    </location>
</feature>
<dbReference type="SUPFAM" id="SSF56349">
    <property type="entry name" value="DNA breaking-rejoining enzymes"/>
    <property type="match status" value="1"/>
</dbReference>
<name>A0A9N9EAH1_9GLOM</name>
<dbReference type="Gene3D" id="1.10.443.10">
    <property type="entry name" value="Intergrase catalytic core"/>
    <property type="match status" value="1"/>
</dbReference>
<dbReference type="Pfam" id="PF00589">
    <property type="entry name" value="Phage_integrase"/>
    <property type="match status" value="1"/>
</dbReference>
<dbReference type="GO" id="GO:0015074">
    <property type="term" value="P:DNA integration"/>
    <property type="evidence" value="ECO:0007669"/>
    <property type="project" value="InterPro"/>
</dbReference>
<dbReference type="OrthoDB" id="2433192at2759"/>
<dbReference type="GO" id="GO:0003677">
    <property type="term" value="F:DNA binding"/>
    <property type="evidence" value="ECO:0007669"/>
    <property type="project" value="InterPro"/>
</dbReference>
<comment type="caution">
    <text evidence="3">The sequence shown here is derived from an EMBL/GenBank/DDBJ whole genome shotgun (WGS) entry which is preliminary data.</text>
</comment>
<keyword evidence="4" id="KW-1185">Reference proteome</keyword>
<evidence type="ECO:0000313" key="4">
    <source>
        <dbReference type="Proteomes" id="UP000789759"/>
    </source>
</evidence>
<reference evidence="3" key="1">
    <citation type="submission" date="2021-06" db="EMBL/GenBank/DDBJ databases">
        <authorList>
            <person name="Kallberg Y."/>
            <person name="Tangrot J."/>
            <person name="Rosling A."/>
        </authorList>
    </citation>
    <scope>NUCLEOTIDE SEQUENCE</scope>
    <source>
        <strain evidence="3">FL966</strain>
    </source>
</reference>
<dbReference type="PROSITE" id="PS51898">
    <property type="entry name" value="TYR_RECOMBINASE"/>
    <property type="match status" value="1"/>
</dbReference>
<dbReference type="AlphaFoldDB" id="A0A9N9EAH1"/>
<dbReference type="PANTHER" id="PTHR34605:SF3">
    <property type="entry name" value="P CELL-TYPE AGGLUTINATION PROTEIN MAP4-LIKE-RELATED"/>
    <property type="match status" value="1"/>
</dbReference>
<organism evidence="3 4">
    <name type="scientific">Cetraspora pellucida</name>
    <dbReference type="NCBI Taxonomy" id="1433469"/>
    <lineage>
        <taxon>Eukaryota</taxon>
        <taxon>Fungi</taxon>
        <taxon>Fungi incertae sedis</taxon>
        <taxon>Mucoromycota</taxon>
        <taxon>Glomeromycotina</taxon>
        <taxon>Glomeromycetes</taxon>
        <taxon>Diversisporales</taxon>
        <taxon>Gigasporaceae</taxon>
        <taxon>Cetraspora</taxon>
    </lineage>
</organism>
<dbReference type="PANTHER" id="PTHR34605">
    <property type="entry name" value="PHAGE_INTEGRASE DOMAIN-CONTAINING PROTEIN"/>
    <property type="match status" value="1"/>
</dbReference>
<dbReference type="Proteomes" id="UP000789759">
    <property type="component" value="Unassembled WGS sequence"/>
</dbReference>
<proteinExistence type="predicted"/>
<dbReference type="InterPro" id="IPR002104">
    <property type="entry name" value="Integrase_catalytic"/>
</dbReference>
<dbReference type="InterPro" id="IPR011010">
    <property type="entry name" value="DNA_brk_join_enz"/>
</dbReference>
<dbReference type="InterPro" id="IPR052925">
    <property type="entry name" value="Phage_Integrase-like_Recomb"/>
</dbReference>
<gene>
    <name evidence="3" type="ORF">CPELLU_LOCUS10212</name>
</gene>
<evidence type="ECO:0000256" key="1">
    <source>
        <dbReference type="ARBA" id="ARBA00023172"/>
    </source>
</evidence>
<sequence length="146" mass="16481">MTIGLRTMCRPNELYKLKLKDIKFGRKLCWIRIGHSKTDQFTNRKFISIEYSNSPYCPIKLLKKYLTNRPKSSSDKPLFLSKQGKQLSVRAIGAIVKRIANNASIQDRFTAHSIRISGITTAMEAGLSLTQIRAIGAGTVKQLCYT</sequence>
<protein>
    <submittedName>
        <fullName evidence="3">6300_t:CDS:1</fullName>
    </submittedName>
</protein>
<evidence type="ECO:0000313" key="3">
    <source>
        <dbReference type="EMBL" id="CAG8669719.1"/>
    </source>
</evidence>
<dbReference type="GO" id="GO:0006310">
    <property type="term" value="P:DNA recombination"/>
    <property type="evidence" value="ECO:0007669"/>
    <property type="project" value="UniProtKB-KW"/>
</dbReference>
<dbReference type="EMBL" id="CAJVQA010008309">
    <property type="protein sequence ID" value="CAG8669719.1"/>
    <property type="molecule type" value="Genomic_DNA"/>
</dbReference>